<evidence type="ECO:0000313" key="3">
    <source>
        <dbReference type="Proteomes" id="UP000657574"/>
    </source>
</evidence>
<dbReference type="EMBL" id="BMQA01000059">
    <property type="protein sequence ID" value="GGJ59073.1"/>
    <property type="molecule type" value="Genomic_DNA"/>
</dbReference>
<reference evidence="2" key="1">
    <citation type="journal article" date="2014" name="Int. J. Syst. Evol. Microbiol.">
        <title>Complete genome sequence of Corynebacterium casei LMG S-19264T (=DSM 44701T), isolated from a smear-ripened cheese.</title>
        <authorList>
            <consortium name="US DOE Joint Genome Institute (JGI-PGF)"/>
            <person name="Walter F."/>
            <person name="Albersmeier A."/>
            <person name="Kalinowski J."/>
            <person name="Ruckert C."/>
        </authorList>
    </citation>
    <scope>NUCLEOTIDE SEQUENCE</scope>
    <source>
        <strain evidence="2">JCM 3086</strain>
    </source>
</reference>
<feature type="region of interest" description="Disordered" evidence="1">
    <location>
        <begin position="71"/>
        <end position="96"/>
    </location>
</feature>
<evidence type="ECO:0000256" key="1">
    <source>
        <dbReference type="SAM" id="MobiDB-lite"/>
    </source>
</evidence>
<protein>
    <submittedName>
        <fullName evidence="2">Uncharacterized protein</fullName>
    </submittedName>
</protein>
<proteinExistence type="predicted"/>
<feature type="compositionally biased region" description="Basic and acidic residues" evidence="1">
    <location>
        <begin position="22"/>
        <end position="35"/>
    </location>
</feature>
<name>A0A917P346_9ACTN</name>
<dbReference type="AlphaFoldDB" id="A0A917P346"/>
<feature type="region of interest" description="Disordered" evidence="1">
    <location>
        <begin position="1"/>
        <end position="35"/>
    </location>
</feature>
<accession>A0A917P346</accession>
<keyword evidence="3" id="KW-1185">Reference proteome</keyword>
<dbReference type="Proteomes" id="UP000657574">
    <property type="component" value="Unassembled WGS sequence"/>
</dbReference>
<gene>
    <name evidence="2" type="ORF">GCM10010121_082170</name>
</gene>
<comment type="caution">
    <text evidence="2">The sequence shown here is derived from an EMBL/GenBank/DDBJ whole genome shotgun (WGS) entry which is preliminary data.</text>
</comment>
<organism evidence="2 3">
    <name type="scientific">Streptomyces brasiliensis</name>
    <dbReference type="NCBI Taxonomy" id="1954"/>
    <lineage>
        <taxon>Bacteria</taxon>
        <taxon>Bacillati</taxon>
        <taxon>Actinomycetota</taxon>
        <taxon>Actinomycetes</taxon>
        <taxon>Kitasatosporales</taxon>
        <taxon>Streptomycetaceae</taxon>
        <taxon>Streptomyces</taxon>
    </lineage>
</organism>
<evidence type="ECO:0000313" key="2">
    <source>
        <dbReference type="EMBL" id="GGJ59073.1"/>
    </source>
</evidence>
<sequence length="104" mass="11350">MPRTPEADTPLTGRADTSLTARWERSGRAERANDSVDRRCRAPCRAVSLPCATTTSALGFTVLWAVSGTSREERPPWLSTERPTVDRGRGAEGSAGTVWLWMSS</sequence>
<reference evidence="2" key="2">
    <citation type="submission" date="2020-09" db="EMBL/GenBank/DDBJ databases">
        <authorList>
            <person name="Sun Q."/>
            <person name="Ohkuma M."/>
        </authorList>
    </citation>
    <scope>NUCLEOTIDE SEQUENCE</scope>
    <source>
        <strain evidence="2">JCM 3086</strain>
    </source>
</reference>